<keyword evidence="3" id="KW-0238">DNA-binding</keyword>
<keyword evidence="2" id="KW-0805">Transcription regulation</keyword>
<dbReference type="PANTHER" id="PTHR11945">
    <property type="entry name" value="MADS BOX PROTEIN"/>
    <property type="match status" value="1"/>
</dbReference>
<dbReference type="Gene3D" id="3.40.1810.10">
    <property type="entry name" value="Transcription factor, MADS-box"/>
    <property type="match status" value="1"/>
</dbReference>
<dbReference type="PRINTS" id="PR00404">
    <property type="entry name" value="MADSDOMAIN"/>
</dbReference>
<evidence type="ECO:0000256" key="3">
    <source>
        <dbReference type="ARBA" id="ARBA00023125"/>
    </source>
</evidence>
<dbReference type="InterPro" id="IPR036879">
    <property type="entry name" value="TF_MADSbox_sf"/>
</dbReference>
<dbReference type="Proteomes" id="UP000250235">
    <property type="component" value="Unassembled WGS sequence"/>
</dbReference>
<dbReference type="GO" id="GO:0046983">
    <property type="term" value="F:protein dimerization activity"/>
    <property type="evidence" value="ECO:0007669"/>
    <property type="project" value="InterPro"/>
</dbReference>
<organism evidence="7 8">
    <name type="scientific">Dorcoceras hygrometricum</name>
    <dbReference type="NCBI Taxonomy" id="472368"/>
    <lineage>
        <taxon>Eukaryota</taxon>
        <taxon>Viridiplantae</taxon>
        <taxon>Streptophyta</taxon>
        <taxon>Embryophyta</taxon>
        <taxon>Tracheophyta</taxon>
        <taxon>Spermatophyta</taxon>
        <taxon>Magnoliopsida</taxon>
        <taxon>eudicotyledons</taxon>
        <taxon>Gunneridae</taxon>
        <taxon>Pentapetalae</taxon>
        <taxon>asterids</taxon>
        <taxon>lamiids</taxon>
        <taxon>Lamiales</taxon>
        <taxon>Gesneriaceae</taxon>
        <taxon>Didymocarpoideae</taxon>
        <taxon>Trichosporeae</taxon>
        <taxon>Loxocarpinae</taxon>
        <taxon>Dorcoceras</taxon>
    </lineage>
</organism>
<evidence type="ECO:0000256" key="2">
    <source>
        <dbReference type="ARBA" id="ARBA00023015"/>
    </source>
</evidence>
<dbReference type="GO" id="GO:0005634">
    <property type="term" value="C:nucleus"/>
    <property type="evidence" value="ECO:0007669"/>
    <property type="project" value="UniProtKB-SubCell"/>
</dbReference>
<feature type="domain" description="MADS-box" evidence="6">
    <location>
        <begin position="18"/>
        <end position="78"/>
    </location>
</feature>
<keyword evidence="4" id="KW-0804">Transcription</keyword>
<evidence type="ECO:0000313" key="8">
    <source>
        <dbReference type="Proteomes" id="UP000250235"/>
    </source>
</evidence>
<dbReference type="GO" id="GO:0000978">
    <property type="term" value="F:RNA polymerase II cis-regulatory region sequence-specific DNA binding"/>
    <property type="evidence" value="ECO:0007669"/>
    <property type="project" value="TreeGrafter"/>
</dbReference>
<dbReference type="CDD" id="cd00120">
    <property type="entry name" value="MADS"/>
    <property type="match status" value="1"/>
</dbReference>
<gene>
    <name evidence="7" type="ORF">F511_00546</name>
</gene>
<evidence type="ECO:0000256" key="1">
    <source>
        <dbReference type="ARBA" id="ARBA00004123"/>
    </source>
</evidence>
<dbReference type="AlphaFoldDB" id="A0A2Z7BBN6"/>
<dbReference type="InterPro" id="IPR002100">
    <property type="entry name" value="TF_MADSbox"/>
</dbReference>
<dbReference type="EMBL" id="KV007458">
    <property type="protein sequence ID" value="KZV31742.1"/>
    <property type="molecule type" value="Genomic_DNA"/>
</dbReference>
<protein>
    <submittedName>
        <fullName evidence="7">MADS-box transcription factor 47-like</fullName>
    </submittedName>
</protein>
<dbReference type="PROSITE" id="PS50066">
    <property type="entry name" value="MADS_BOX_2"/>
    <property type="match status" value="1"/>
</dbReference>
<comment type="subcellular location">
    <subcellularLocation>
        <location evidence="1">Nucleus</location>
    </subcellularLocation>
</comment>
<keyword evidence="5" id="KW-0539">Nucleus</keyword>
<reference evidence="7 8" key="1">
    <citation type="journal article" date="2015" name="Proc. Natl. Acad. Sci. U.S.A.">
        <title>The resurrection genome of Boea hygrometrica: A blueprint for survival of dehydration.</title>
        <authorList>
            <person name="Xiao L."/>
            <person name="Yang G."/>
            <person name="Zhang L."/>
            <person name="Yang X."/>
            <person name="Zhao S."/>
            <person name="Ji Z."/>
            <person name="Zhou Q."/>
            <person name="Hu M."/>
            <person name="Wang Y."/>
            <person name="Chen M."/>
            <person name="Xu Y."/>
            <person name="Jin H."/>
            <person name="Xiao X."/>
            <person name="Hu G."/>
            <person name="Bao F."/>
            <person name="Hu Y."/>
            <person name="Wan P."/>
            <person name="Li L."/>
            <person name="Deng X."/>
            <person name="Kuang T."/>
            <person name="Xiang C."/>
            <person name="Zhu J.K."/>
            <person name="Oliver M.J."/>
            <person name="He Y."/>
        </authorList>
    </citation>
    <scope>NUCLEOTIDE SEQUENCE [LARGE SCALE GENOMIC DNA]</scope>
    <source>
        <strain evidence="8">cv. XS01</strain>
    </source>
</reference>
<evidence type="ECO:0000259" key="6">
    <source>
        <dbReference type="PROSITE" id="PS50066"/>
    </source>
</evidence>
<name>A0A2Z7BBN6_9LAMI</name>
<proteinExistence type="predicted"/>
<sequence length="155" mass="17439">MDAEENQIVAVTENKKRRKDRRVGIRLIEDRGELNTTFTKRRQGLFKKTMDLCEKFDAEAAVIAFSRSGNLYVLGDPEFYPLLKRYLADPSSSLAAEGQLPPHQKPALTDMESRIDEALGKGRAAWDLITENLGLNQLEEMEKAVEVMITKLAAA</sequence>
<evidence type="ECO:0000256" key="4">
    <source>
        <dbReference type="ARBA" id="ARBA00023163"/>
    </source>
</evidence>
<dbReference type="SMART" id="SM00432">
    <property type="entry name" value="MADS"/>
    <property type="match status" value="1"/>
</dbReference>
<evidence type="ECO:0000313" key="7">
    <source>
        <dbReference type="EMBL" id="KZV31742.1"/>
    </source>
</evidence>
<dbReference type="OrthoDB" id="1896642at2759"/>
<keyword evidence="8" id="KW-1185">Reference proteome</keyword>
<dbReference type="PANTHER" id="PTHR11945:SF779">
    <property type="entry name" value="AGAMOUS-LIKE MADS-BOX PROTEIN AGL61"/>
    <property type="match status" value="1"/>
</dbReference>
<evidence type="ECO:0000256" key="5">
    <source>
        <dbReference type="ARBA" id="ARBA00023242"/>
    </source>
</evidence>
<dbReference type="GO" id="GO:0000981">
    <property type="term" value="F:DNA-binding transcription factor activity, RNA polymerase II-specific"/>
    <property type="evidence" value="ECO:0007669"/>
    <property type="project" value="TreeGrafter"/>
</dbReference>
<dbReference type="Pfam" id="PF00319">
    <property type="entry name" value="SRF-TF"/>
    <property type="match status" value="1"/>
</dbReference>
<dbReference type="SUPFAM" id="SSF55455">
    <property type="entry name" value="SRF-like"/>
    <property type="match status" value="1"/>
</dbReference>
<accession>A0A2Z7BBN6</accession>